<feature type="signal peptide" evidence="4">
    <location>
        <begin position="1"/>
        <end position="26"/>
    </location>
</feature>
<keyword evidence="2" id="KW-0813">Transport</keyword>
<dbReference type="AlphaFoldDB" id="S0G1V5"/>
<comment type="caution">
    <text evidence="5">The sequence shown here is derived from an EMBL/GenBank/DDBJ whole genome shotgun (WGS) entry which is preliminary data.</text>
</comment>
<dbReference type="GO" id="GO:0055085">
    <property type="term" value="P:transmembrane transport"/>
    <property type="evidence" value="ECO:0007669"/>
    <property type="project" value="InterPro"/>
</dbReference>
<evidence type="ECO:0000313" key="5">
    <source>
        <dbReference type="EMBL" id="EMS79464.1"/>
    </source>
</evidence>
<organism evidence="5 6">
    <name type="scientific">Desulfotignum phosphitoxidans DSM 13687</name>
    <dbReference type="NCBI Taxonomy" id="1286635"/>
    <lineage>
        <taxon>Bacteria</taxon>
        <taxon>Pseudomonadati</taxon>
        <taxon>Thermodesulfobacteriota</taxon>
        <taxon>Desulfobacteria</taxon>
        <taxon>Desulfobacterales</taxon>
        <taxon>Desulfobacteraceae</taxon>
        <taxon>Desulfotignum</taxon>
    </lineage>
</organism>
<dbReference type="EMBL" id="APJX01000004">
    <property type="protein sequence ID" value="EMS79464.1"/>
    <property type="molecule type" value="Genomic_DNA"/>
</dbReference>
<accession>S0G1V5</accession>
<dbReference type="Gene3D" id="3.40.190.170">
    <property type="entry name" value="Bacterial extracellular solute-binding protein, family 7"/>
    <property type="match status" value="1"/>
</dbReference>
<gene>
    <name evidence="5" type="primary">dctP1</name>
    <name evidence="5" type="ORF">Dpo_4c00110</name>
</gene>
<evidence type="ECO:0000256" key="3">
    <source>
        <dbReference type="ARBA" id="ARBA00022729"/>
    </source>
</evidence>
<feature type="chain" id="PRO_5004487405" evidence="4">
    <location>
        <begin position="27"/>
        <end position="351"/>
    </location>
</feature>
<comment type="similarity">
    <text evidence="1">Belongs to the bacterial solute-binding protein 7 family.</text>
</comment>
<dbReference type="PANTHER" id="PTHR33376">
    <property type="match status" value="1"/>
</dbReference>
<protein>
    <submittedName>
        <fullName evidence="5">TRAP-type C4-dicarboxylate transporter, periplasmatic component DctP</fullName>
    </submittedName>
</protein>
<dbReference type="NCBIfam" id="NF037995">
    <property type="entry name" value="TRAP_S1"/>
    <property type="match status" value="1"/>
</dbReference>
<dbReference type="InterPro" id="IPR018389">
    <property type="entry name" value="DctP_fam"/>
</dbReference>
<dbReference type="RefSeq" id="WP_006965700.1">
    <property type="nucleotide sequence ID" value="NZ_APJX01000004.1"/>
</dbReference>
<sequence>MKRTLTKLAVIVFAGIFCLTAAPAFAENYTGKPILAKLASEEIEGDFMTVWANNFSDHMKEWTDGKINITVYPYGTLGALGDINELAQMGVVEYVFSDYAWISAFVPQAQVLALNYIFPTENVPETIDWIVRNGKFFPLLEKAFRDNDLVPLAVMFEGWQWVSSNKKITSLADIKGQKLRVMSSKLLVEDYKAYGAVPTPMDYGEVYSGLQMGLIDGQVNPLFAIYSMKFFEVQKYVTQLKSEPFLGIPTVNKEFFDSLPQNVQDEMKRFWVDAIIPAGNWIMERNASDKEKMLAAKPDLEFNELDDDAIAEFKAAAETVYPKFTEIGGDGADEILEALLADIEAAKAALK</sequence>
<evidence type="ECO:0000313" key="6">
    <source>
        <dbReference type="Proteomes" id="UP000014216"/>
    </source>
</evidence>
<evidence type="ECO:0000256" key="2">
    <source>
        <dbReference type="ARBA" id="ARBA00022448"/>
    </source>
</evidence>
<dbReference type="InterPro" id="IPR038404">
    <property type="entry name" value="TRAP_DctP_sf"/>
</dbReference>
<evidence type="ECO:0000256" key="1">
    <source>
        <dbReference type="ARBA" id="ARBA00009023"/>
    </source>
</evidence>
<name>S0G1V5_9BACT</name>
<proteinExistence type="inferred from homology"/>
<dbReference type="PANTHER" id="PTHR33376:SF7">
    <property type="entry name" value="C4-DICARBOXYLATE-BINDING PROTEIN DCTB"/>
    <property type="match status" value="1"/>
</dbReference>
<keyword evidence="6" id="KW-1185">Reference proteome</keyword>
<evidence type="ECO:0000256" key="4">
    <source>
        <dbReference type="SAM" id="SignalP"/>
    </source>
</evidence>
<reference evidence="5 6" key="1">
    <citation type="journal article" date="2013" name="Genome Announc.">
        <title>Draft Genome Sequence of Desulfotignum phosphitoxidans DSM 13687 Strain FiPS-3.</title>
        <authorList>
            <person name="Poehlein A."/>
            <person name="Daniel R."/>
            <person name="Simeonova D.D."/>
        </authorList>
    </citation>
    <scope>NUCLEOTIDE SEQUENCE [LARGE SCALE GENOMIC DNA]</scope>
    <source>
        <strain evidence="5 6">DSM 13687</strain>
    </source>
</reference>
<dbReference type="PATRIC" id="fig|1286635.3.peg.2045"/>
<dbReference type="OrthoDB" id="8690069at2"/>
<dbReference type="Pfam" id="PF03480">
    <property type="entry name" value="DctP"/>
    <property type="match status" value="1"/>
</dbReference>
<keyword evidence="3 4" id="KW-0732">Signal</keyword>
<dbReference type="Proteomes" id="UP000014216">
    <property type="component" value="Unassembled WGS sequence"/>
</dbReference>